<evidence type="ECO:0000256" key="9">
    <source>
        <dbReference type="ARBA" id="ARBA00023136"/>
    </source>
</evidence>
<keyword evidence="17" id="KW-1185">Reference proteome</keyword>
<evidence type="ECO:0000256" key="6">
    <source>
        <dbReference type="ARBA" id="ARBA00022692"/>
    </source>
</evidence>
<gene>
    <name evidence="13 16" type="primary">yidC</name>
    <name evidence="16" type="ORF">G5C33_07125</name>
</gene>
<dbReference type="PANTHER" id="PTHR12428">
    <property type="entry name" value="OXA1"/>
    <property type="match status" value="1"/>
</dbReference>
<dbReference type="Pfam" id="PF14849">
    <property type="entry name" value="YidC_periplas"/>
    <property type="match status" value="1"/>
</dbReference>
<dbReference type="PANTHER" id="PTHR12428:SF65">
    <property type="entry name" value="CYTOCHROME C OXIDASE ASSEMBLY PROTEIN COX18, MITOCHONDRIAL"/>
    <property type="match status" value="1"/>
</dbReference>
<feature type="domain" description="Membrane insertase YidC/Oxa/ALB C-terminal" evidence="14">
    <location>
        <begin position="358"/>
        <end position="556"/>
    </location>
</feature>
<dbReference type="InterPro" id="IPR019998">
    <property type="entry name" value="Membr_insert_YidC"/>
</dbReference>
<dbReference type="AlphaFoldDB" id="A0A6G6Y3U4"/>
<dbReference type="EMBL" id="CP049109">
    <property type="protein sequence ID" value="QIG79585.1"/>
    <property type="molecule type" value="Genomic_DNA"/>
</dbReference>
<evidence type="ECO:0000313" key="17">
    <source>
        <dbReference type="Proteomes" id="UP000501568"/>
    </source>
</evidence>
<evidence type="ECO:0000259" key="15">
    <source>
        <dbReference type="Pfam" id="PF14849"/>
    </source>
</evidence>
<comment type="subcellular location">
    <subcellularLocation>
        <location evidence="1">Cell inner membrane</location>
        <topology evidence="1">Multi-pass membrane protein</topology>
    </subcellularLocation>
    <subcellularLocation>
        <location evidence="13">Cell membrane</location>
        <topology evidence="13">Multi-pass membrane protein</topology>
    </subcellularLocation>
</comment>
<dbReference type="PRINTS" id="PR00701">
    <property type="entry name" value="60KDINNERMP"/>
</dbReference>
<dbReference type="NCBIfam" id="TIGR03593">
    <property type="entry name" value="yidC_nterm"/>
    <property type="match status" value="1"/>
</dbReference>
<protein>
    <recommendedName>
        <fullName evidence="3 13">Membrane protein insertase YidC</fullName>
    </recommendedName>
    <alternativeName>
        <fullName evidence="12 13">Foldase YidC</fullName>
    </alternativeName>
    <alternativeName>
        <fullName evidence="11 13">Membrane integrase YidC</fullName>
    </alternativeName>
    <alternativeName>
        <fullName evidence="13">Membrane protein YidC</fullName>
    </alternativeName>
</protein>
<dbReference type="InterPro" id="IPR038221">
    <property type="entry name" value="YidC_periplasmic_sf"/>
</dbReference>
<keyword evidence="6 13" id="KW-0812">Transmembrane</keyword>
<dbReference type="KEGG" id="spzr:G5C33_07125"/>
<keyword evidence="8 13" id="KW-1133">Transmembrane helix</keyword>
<feature type="transmembrane region" description="Helical" evidence="13">
    <location>
        <begin position="518"/>
        <end position="541"/>
    </location>
</feature>
<dbReference type="Proteomes" id="UP000501568">
    <property type="component" value="Chromosome"/>
</dbReference>
<dbReference type="GO" id="GO:0032977">
    <property type="term" value="F:membrane insertase activity"/>
    <property type="evidence" value="ECO:0007669"/>
    <property type="project" value="InterPro"/>
</dbReference>
<evidence type="ECO:0000256" key="5">
    <source>
        <dbReference type="ARBA" id="ARBA00022475"/>
    </source>
</evidence>
<evidence type="ECO:0000256" key="8">
    <source>
        <dbReference type="ARBA" id="ARBA00022989"/>
    </source>
</evidence>
<dbReference type="HAMAP" id="MF_01810">
    <property type="entry name" value="YidC_type1"/>
    <property type="match status" value="1"/>
</dbReference>
<dbReference type="GO" id="GO:0051205">
    <property type="term" value="P:protein insertion into membrane"/>
    <property type="evidence" value="ECO:0007669"/>
    <property type="project" value="TreeGrafter"/>
</dbReference>
<evidence type="ECO:0000256" key="1">
    <source>
        <dbReference type="ARBA" id="ARBA00004429"/>
    </source>
</evidence>
<accession>A0A6G6Y3U4</accession>
<dbReference type="InterPro" id="IPR028053">
    <property type="entry name" value="Membr_insert_YidC_N"/>
</dbReference>
<dbReference type="InterPro" id="IPR047196">
    <property type="entry name" value="YidC_ALB_C"/>
</dbReference>
<name>A0A6G6Y3U4_9SPHN</name>
<evidence type="ECO:0000259" key="14">
    <source>
        <dbReference type="Pfam" id="PF02096"/>
    </source>
</evidence>
<evidence type="ECO:0000256" key="3">
    <source>
        <dbReference type="ARBA" id="ARBA00015325"/>
    </source>
</evidence>
<reference evidence="16 17" key="1">
    <citation type="submission" date="2020-02" db="EMBL/GenBank/DDBJ databases">
        <authorList>
            <person name="Zheng R.K."/>
            <person name="Sun C.M."/>
        </authorList>
    </citation>
    <scope>NUCLEOTIDE SEQUENCE [LARGE SCALE GENOMIC DNA]</scope>
    <source>
        <strain evidence="17">zrk23</strain>
    </source>
</reference>
<dbReference type="Pfam" id="PF02096">
    <property type="entry name" value="60KD_IMP"/>
    <property type="match status" value="1"/>
</dbReference>
<evidence type="ECO:0000256" key="10">
    <source>
        <dbReference type="ARBA" id="ARBA00023186"/>
    </source>
</evidence>
<keyword evidence="9 13" id="KW-0472">Membrane</keyword>
<keyword evidence="7 13" id="KW-0653">Protein transport</keyword>
<keyword evidence="10 13" id="KW-0143">Chaperone</keyword>
<dbReference type="CDD" id="cd20070">
    <property type="entry name" value="5TM_YidC_Alb3"/>
    <property type="match status" value="1"/>
</dbReference>
<dbReference type="GO" id="GO:0005886">
    <property type="term" value="C:plasma membrane"/>
    <property type="evidence" value="ECO:0007669"/>
    <property type="project" value="UniProtKB-SubCell"/>
</dbReference>
<feature type="transmembrane region" description="Helical" evidence="13">
    <location>
        <begin position="476"/>
        <end position="498"/>
    </location>
</feature>
<dbReference type="InterPro" id="IPR001708">
    <property type="entry name" value="YidC/ALB3/OXA1/COX18"/>
</dbReference>
<dbReference type="RefSeq" id="WP_165326586.1">
    <property type="nucleotide sequence ID" value="NZ_CP049109.1"/>
</dbReference>
<evidence type="ECO:0000256" key="12">
    <source>
        <dbReference type="ARBA" id="ARBA00033342"/>
    </source>
</evidence>
<dbReference type="Gene3D" id="2.70.98.90">
    <property type="match status" value="1"/>
</dbReference>
<feature type="transmembrane region" description="Helical" evidence="13">
    <location>
        <begin position="421"/>
        <end position="441"/>
    </location>
</feature>
<evidence type="ECO:0000256" key="4">
    <source>
        <dbReference type="ARBA" id="ARBA00022448"/>
    </source>
</evidence>
<proteinExistence type="inferred from homology"/>
<comment type="function">
    <text evidence="13">Required for the insertion and/or proper folding and/or complex formation of integral membrane proteins into the membrane. Involved in integration of membrane proteins that insert both dependently and independently of the Sec translocase complex, as well as at least some lipoproteins. Aids folding of multispanning membrane proteins.</text>
</comment>
<dbReference type="NCBIfam" id="TIGR03592">
    <property type="entry name" value="yidC_oxa1_cterm"/>
    <property type="match status" value="1"/>
</dbReference>
<evidence type="ECO:0000256" key="2">
    <source>
        <dbReference type="ARBA" id="ARBA00010527"/>
    </source>
</evidence>
<dbReference type="CDD" id="cd19961">
    <property type="entry name" value="EcYidC-like_peri"/>
    <property type="match status" value="1"/>
</dbReference>
<organism evidence="16 17">
    <name type="scientific">Stakelama tenebrarum</name>
    <dbReference type="NCBI Taxonomy" id="2711215"/>
    <lineage>
        <taxon>Bacteria</taxon>
        <taxon>Pseudomonadati</taxon>
        <taxon>Pseudomonadota</taxon>
        <taxon>Alphaproteobacteria</taxon>
        <taxon>Sphingomonadales</taxon>
        <taxon>Sphingomonadaceae</taxon>
        <taxon>Stakelama</taxon>
    </lineage>
</organism>
<dbReference type="GO" id="GO:0015031">
    <property type="term" value="P:protein transport"/>
    <property type="evidence" value="ECO:0007669"/>
    <property type="project" value="UniProtKB-KW"/>
</dbReference>
<keyword evidence="5 13" id="KW-1003">Cell membrane</keyword>
<sequence length="568" mass="63905">MKEEQKNLIIFGVLAAFILFAWQPIMNHFMPPASTPAPQAEQGEIVVPDQEAADPAADTVTAIRDRRIVLGETPRVRIDTPSLSGSINLKGARIDDLVLKQYNETVEDDSPPIHLLSPSGTENAYFAQFGWRGTGVTEPGPDTVWQASGETLTPDSPVTLTTTKGSQRFRIELSVDADYMFSIRQTVQNVGGAPIAVAPYGLISRRGESDDQDLWVAHVGPLAVSEGVADYVNYGDIEDEPSSYETVGGWAGFSDHYWQTALVPDQGLPVSLRLRSGGTGRFQADYSVRNAVEIAPGQQVTQSSRFFAGAKETRLIDTYEEDLGIVEFDKMIDWGWFGIVEKPIFYYLDWLFRMVKNFGLAIILLTITIRLLLFPVAHKQFQSMAAMRVVQPKMKALQERYKDNKEKLQQEMMKLYKDEKVNPLAGCLPMFLQIPIMFALYKVLILTIEMRHQPFILWINDLSAPDPVTPLDFFGYAPWAGMLPSFLHIGVVPILLGVSMYFQFKLNPQPMDDTQKQIFAFMPWVMMFMMAPFAVGLQIYWITSNMITIGQQAWLYSRHPHLKKKPAG</sequence>
<dbReference type="NCBIfam" id="NF002353">
    <property type="entry name" value="PRK01318.1-4"/>
    <property type="match status" value="1"/>
</dbReference>
<evidence type="ECO:0000256" key="11">
    <source>
        <dbReference type="ARBA" id="ARBA00033245"/>
    </source>
</evidence>
<keyword evidence="4 13" id="KW-0813">Transport</keyword>
<feature type="transmembrane region" description="Helical" evidence="13">
    <location>
        <begin position="7"/>
        <end position="25"/>
    </location>
</feature>
<evidence type="ECO:0000313" key="16">
    <source>
        <dbReference type="EMBL" id="QIG79585.1"/>
    </source>
</evidence>
<dbReference type="InterPro" id="IPR028055">
    <property type="entry name" value="YidC/Oxa/ALB_C"/>
</dbReference>
<feature type="transmembrane region" description="Helical" evidence="13">
    <location>
        <begin position="358"/>
        <end position="377"/>
    </location>
</feature>
<comment type="subunit">
    <text evidence="13">Interacts with the Sec translocase complex via SecD. Specifically interacts with transmembrane segments of nascent integral membrane proteins during membrane integration.</text>
</comment>
<dbReference type="PRINTS" id="PR01900">
    <property type="entry name" value="YIDCPROTEIN"/>
</dbReference>
<feature type="domain" description="Membrane insertase YidC N-terminal" evidence="15">
    <location>
        <begin position="75"/>
        <end position="346"/>
    </location>
</feature>
<evidence type="ECO:0000256" key="7">
    <source>
        <dbReference type="ARBA" id="ARBA00022927"/>
    </source>
</evidence>
<evidence type="ECO:0000256" key="13">
    <source>
        <dbReference type="HAMAP-Rule" id="MF_01810"/>
    </source>
</evidence>
<comment type="similarity">
    <text evidence="2 13">Belongs to the OXA1/ALB3/YidC family. Type 1 subfamily.</text>
</comment>